<dbReference type="PROSITE" id="PS50987">
    <property type="entry name" value="HTH_ARSR_2"/>
    <property type="match status" value="1"/>
</dbReference>
<feature type="domain" description="HTH arsR-type" evidence="1">
    <location>
        <begin position="1"/>
        <end position="94"/>
    </location>
</feature>
<dbReference type="EMBL" id="BROH01000006">
    <property type="protein sequence ID" value="GKY88496.1"/>
    <property type="molecule type" value="Genomic_DNA"/>
</dbReference>
<dbReference type="PANTHER" id="PTHR38600:SF2">
    <property type="entry name" value="SLL0088 PROTEIN"/>
    <property type="match status" value="1"/>
</dbReference>
<dbReference type="PANTHER" id="PTHR38600">
    <property type="entry name" value="TRANSCRIPTIONAL REGULATORY PROTEIN"/>
    <property type="match status" value="1"/>
</dbReference>
<evidence type="ECO:0000313" key="3">
    <source>
        <dbReference type="Proteomes" id="UP001144205"/>
    </source>
</evidence>
<dbReference type="InterPro" id="IPR036390">
    <property type="entry name" value="WH_DNA-bd_sf"/>
</dbReference>
<keyword evidence="3" id="KW-1185">Reference proteome</keyword>
<dbReference type="NCBIfam" id="NF033788">
    <property type="entry name" value="HTH_metalloreg"/>
    <property type="match status" value="1"/>
</dbReference>
<dbReference type="InterPro" id="IPR001845">
    <property type="entry name" value="HTH_ArsR_DNA-bd_dom"/>
</dbReference>
<dbReference type="InterPro" id="IPR011991">
    <property type="entry name" value="ArsR-like_HTH"/>
</dbReference>
<sequence>MGNQQTELDAIFHALGEPTRRAVVQRLVRGEASVSELASPFDMGLPAFMKHLGVLEAAGLITSTKTGRTRICRIQPATLSAAESWFEDQRIFWQARYKQLDDLLVALGGKNDET</sequence>
<dbReference type="Gene3D" id="1.10.10.10">
    <property type="entry name" value="Winged helix-like DNA-binding domain superfamily/Winged helix DNA-binding domain"/>
    <property type="match status" value="1"/>
</dbReference>
<dbReference type="PRINTS" id="PR00778">
    <property type="entry name" value="HTHARSR"/>
</dbReference>
<evidence type="ECO:0000259" key="1">
    <source>
        <dbReference type="PROSITE" id="PS50987"/>
    </source>
</evidence>
<dbReference type="Pfam" id="PF12840">
    <property type="entry name" value="HTH_20"/>
    <property type="match status" value="1"/>
</dbReference>
<proteinExistence type="predicted"/>
<organism evidence="2 3">
    <name type="scientific">Sinisalibacter aestuarii</name>
    <dbReference type="NCBI Taxonomy" id="2949426"/>
    <lineage>
        <taxon>Bacteria</taxon>
        <taxon>Pseudomonadati</taxon>
        <taxon>Pseudomonadota</taxon>
        <taxon>Alphaproteobacteria</taxon>
        <taxon>Rhodobacterales</taxon>
        <taxon>Roseobacteraceae</taxon>
        <taxon>Sinisalibacter</taxon>
    </lineage>
</organism>
<dbReference type="CDD" id="cd00090">
    <property type="entry name" value="HTH_ARSR"/>
    <property type="match status" value="1"/>
</dbReference>
<gene>
    <name evidence="2" type="ORF">STA1M1_23650</name>
</gene>
<comment type="caution">
    <text evidence="2">The sequence shown here is derived from an EMBL/GenBank/DDBJ whole genome shotgun (WGS) entry which is preliminary data.</text>
</comment>
<dbReference type="Proteomes" id="UP001144205">
    <property type="component" value="Unassembled WGS sequence"/>
</dbReference>
<accession>A0ABQ5LW64</accession>
<reference evidence="2" key="1">
    <citation type="journal article" date="2023" name="Int. J. Syst. Evol. Microbiol.">
        <title>Sinisalibacter aestuarii sp. nov., isolated from estuarine sediment of the Arakawa River.</title>
        <authorList>
            <person name="Arafat S.T."/>
            <person name="Hirano S."/>
            <person name="Sato A."/>
            <person name="Takeuchi K."/>
            <person name="Yasuda T."/>
            <person name="Terahara T."/>
            <person name="Hamada M."/>
            <person name="Kobayashi T."/>
        </authorList>
    </citation>
    <scope>NUCLEOTIDE SEQUENCE</scope>
    <source>
        <strain evidence="2">B-399</strain>
    </source>
</reference>
<dbReference type="SUPFAM" id="SSF46785">
    <property type="entry name" value="Winged helix' DNA-binding domain"/>
    <property type="match status" value="1"/>
</dbReference>
<dbReference type="InterPro" id="IPR036388">
    <property type="entry name" value="WH-like_DNA-bd_sf"/>
</dbReference>
<dbReference type="SMART" id="SM00418">
    <property type="entry name" value="HTH_ARSR"/>
    <property type="match status" value="1"/>
</dbReference>
<dbReference type="RefSeq" id="WP_281842534.1">
    <property type="nucleotide sequence ID" value="NZ_BROH01000006.1"/>
</dbReference>
<name>A0ABQ5LW64_9RHOB</name>
<protein>
    <submittedName>
        <fullName evidence="2">Transcriptional regulator</fullName>
    </submittedName>
</protein>
<evidence type="ECO:0000313" key="2">
    <source>
        <dbReference type="EMBL" id="GKY88496.1"/>
    </source>
</evidence>